<dbReference type="RefSeq" id="WP_144994385.1">
    <property type="nucleotide sequence ID" value="NZ_VNJK01000005.1"/>
</dbReference>
<organism evidence="3 4">
    <name type="scientific">Paenibacillus agilis</name>
    <dbReference type="NCBI Taxonomy" id="3020863"/>
    <lineage>
        <taxon>Bacteria</taxon>
        <taxon>Bacillati</taxon>
        <taxon>Bacillota</taxon>
        <taxon>Bacilli</taxon>
        <taxon>Bacillales</taxon>
        <taxon>Paenibacillaceae</taxon>
        <taxon>Paenibacillus</taxon>
    </lineage>
</organism>
<comment type="caution">
    <text evidence="3">The sequence shown here is derived from an EMBL/GenBank/DDBJ whole genome shotgun (WGS) entry which is preliminary data.</text>
</comment>
<dbReference type="Proteomes" id="UP000318102">
    <property type="component" value="Unassembled WGS sequence"/>
</dbReference>
<protein>
    <recommendedName>
        <fullName evidence="2">Peptidase C39-like domain-containing protein</fullName>
    </recommendedName>
</protein>
<keyword evidence="4" id="KW-1185">Reference proteome</keyword>
<keyword evidence="1" id="KW-0732">Signal</keyword>
<sequence length="253" mass="28342">MSKQMVTKAAKVLTTAALMFTLLGPSTIFSAGTGDNPLFTPDKPTAAQKAAEAYKMQLVEEHKVKLAAKDASIVSPMKDTEKRTITVSAFKQETNYWCGPATVKQMLHSFNNSSNSQTYYAQKLGTTTDGTDFSLIDNVLNSHQSKHNYTYRDFAAHEYETWKSIVILTTDWGYPTALDLRITSKNMPLYTATVEGHILNTSGYDLVNANKKQIRLTDPFDQGQRGVTFGNVWHPFDGVWNANQDHFRKAVIW</sequence>
<dbReference type="EMBL" id="VNJK01000005">
    <property type="protein sequence ID" value="TVX86794.1"/>
    <property type="molecule type" value="Genomic_DNA"/>
</dbReference>
<proteinExistence type="predicted"/>
<feature type="chain" id="PRO_5038862815" description="Peptidase C39-like domain-containing protein" evidence="1">
    <location>
        <begin position="32"/>
        <end position="253"/>
    </location>
</feature>
<name>A0A559IGN8_9BACL</name>
<dbReference type="InterPro" id="IPR039564">
    <property type="entry name" value="Peptidase_C39-like"/>
</dbReference>
<evidence type="ECO:0000256" key="1">
    <source>
        <dbReference type="SAM" id="SignalP"/>
    </source>
</evidence>
<evidence type="ECO:0000313" key="3">
    <source>
        <dbReference type="EMBL" id="TVX86794.1"/>
    </source>
</evidence>
<dbReference type="Pfam" id="PF13529">
    <property type="entry name" value="Peptidase_C39_2"/>
    <property type="match status" value="1"/>
</dbReference>
<dbReference type="OrthoDB" id="2966913at2"/>
<accession>A0A559IGN8</accession>
<evidence type="ECO:0000259" key="2">
    <source>
        <dbReference type="Pfam" id="PF13529"/>
    </source>
</evidence>
<gene>
    <name evidence="3" type="ORF">FPZ44_23010</name>
</gene>
<dbReference type="AlphaFoldDB" id="A0A559IGN8"/>
<feature type="domain" description="Peptidase C39-like" evidence="2">
    <location>
        <begin position="86"/>
        <end position="219"/>
    </location>
</feature>
<reference evidence="3 4" key="1">
    <citation type="submission" date="2019-07" db="EMBL/GenBank/DDBJ databases">
        <authorList>
            <person name="Kim J."/>
        </authorList>
    </citation>
    <scope>NUCLEOTIDE SEQUENCE [LARGE SCALE GENOMIC DNA]</scope>
    <source>
        <strain evidence="3 4">N4</strain>
    </source>
</reference>
<evidence type="ECO:0000313" key="4">
    <source>
        <dbReference type="Proteomes" id="UP000318102"/>
    </source>
</evidence>
<feature type="signal peptide" evidence="1">
    <location>
        <begin position="1"/>
        <end position="31"/>
    </location>
</feature>
<dbReference type="Gene3D" id="3.90.70.10">
    <property type="entry name" value="Cysteine proteinases"/>
    <property type="match status" value="1"/>
</dbReference>